<organism evidence="3 4">
    <name type="scientific">Lentinula guzmanii</name>
    <dbReference type="NCBI Taxonomy" id="2804957"/>
    <lineage>
        <taxon>Eukaryota</taxon>
        <taxon>Fungi</taxon>
        <taxon>Dikarya</taxon>
        <taxon>Basidiomycota</taxon>
        <taxon>Agaricomycotina</taxon>
        <taxon>Agaricomycetes</taxon>
        <taxon>Agaricomycetidae</taxon>
        <taxon>Agaricales</taxon>
        <taxon>Marasmiineae</taxon>
        <taxon>Omphalotaceae</taxon>
        <taxon>Lentinula</taxon>
    </lineage>
</organism>
<evidence type="ECO:0000259" key="2">
    <source>
        <dbReference type="Pfam" id="PF25597"/>
    </source>
</evidence>
<dbReference type="InterPro" id="IPR057670">
    <property type="entry name" value="SH3_retrovirus"/>
</dbReference>
<name>A0AA38MVV9_9AGAR</name>
<comment type="caution">
    <text evidence="3">The sequence shown here is derived from an EMBL/GenBank/DDBJ whole genome shotgun (WGS) entry which is preliminary data.</text>
</comment>
<feature type="domain" description="Retroviral polymerase SH3-like" evidence="2">
    <location>
        <begin position="25"/>
        <end position="77"/>
    </location>
</feature>
<sequence>MTPLQAATGKKPDLRGLCEWGDKVWVRLVGGDKFGGRVKEGRWIGVSDANDGDKSYRIYWPDTRRVSTEHNVYSDKTSAEIVRVEGENWDIDLPIPEQRDSTSNPSDQPVPPPLIPATVPQQREPSPPPARRIRKPSQRVLDILEGRGRSSARPLDPDLPTVPETPVPAEEFEGEDEAALAMLLEDETFLVEYAMVAETSELESLEPRSLTEAKRRPDW</sequence>
<reference evidence="3" key="2">
    <citation type="journal article" date="2023" name="Proc. Natl. Acad. Sci. U.S.A.">
        <title>A global phylogenomic analysis of the shiitake genus Lentinula.</title>
        <authorList>
            <person name="Sierra-Patev S."/>
            <person name="Min B."/>
            <person name="Naranjo-Ortiz M."/>
            <person name="Looney B."/>
            <person name="Konkel Z."/>
            <person name="Slot J.C."/>
            <person name="Sakamoto Y."/>
            <person name="Steenwyk J.L."/>
            <person name="Rokas A."/>
            <person name="Carro J."/>
            <person name="Camarero S."/>
            <person name="Ferreira P."/>
            <person name="Molpeceres G."/>
            <person name="Ruiz-Duenas F.J."/>
            <person name="Serrano A."/>
            <person name="Henrissat B."/>
            <person name="Drula E."/>
            <person name="Hughes K.W."/>
            <person name="Mata J.L."/>
            <person name="Ishikawa N.K."/>
            <person name="Vargas-Isla R."/>
            <person name="Ushijima S."/>
            <person name="Smith C.A."/>
            <person name="Donoghue J."/>
            <person name="Ahrendt S."/>
            <person name="Andreopoulos W."/>
            <person name="He G."/>
            <person name="LaButti K."/>
            <person name="Lipzen A."/>
            <person name="Ng V."/>
            <person name="Riley R."/>
            <person name="Sandor L."/>
            <person name="Barry K."/>
            <person name="Martinez A.T."/>
            <person name="Xiao Y."/>
            <person name="Gibbons J.G."/>
            <person name="Terashima K."/>
            <person name="Grigoriev I.V."/>
            <person name="Hibbett D."/>
        </authorList>
    </citation>
    <scope>NUCLEOTIDE SEQUENCE</scope>
    <source>
        <strain evidence="3">ET3784</strain>
    </source>
</reference>
<protein>
    <recommendedName>
        <fullName evidence="2">Retroviral polymerase SH3-like domain-containing protein</fullName>
    </recommendedName>
</protein>
<dbReference type="Proteomes" id="UP001176059">
    <property type="component" value="Unassembled WGS sequence"/>
</dbReference>
<evidence type="ECO:0000313" key="3">
    <source>
        <dbReference type="EMBL" id="KAJ3715640.1"/>
    </source>
</evidence>
<dbReference type="Pfam" id="PF25597">
    <property type="entry name" value="SH3_retrovirus"/>
    <property type="match status" value="1"/>
</dbReference>
<feature type="non-terminal residue" evidence="3">
    <location>
        <position position="1"/>
    </location>
</feature>
<evidence type="ECO:0000256" key="1">
    <source>
        <dbReference type="SAM" id="MobiDB-lite"/>
    </source>
</evidence>
<feature type="compositionally biased region" description="Basic and acidic residues" evidence="1">
    <location>
        <begin position="205"/>
        <end position="219"/>
    </location>
</feature>
<gene>
    <name evidence="3" type="ORF">DFJ43DRAFT_973065</name>
</gene>
<accession>A0AA38MVV9</accession>
<feature type="region of interest" description="Disordered" evidence="1">
    <location>
        <begin position="91"/>
        <end position="169"/>
    </location>
</feature>
<keyword evidence="4" id="KW-1185">Reference proteome</keyword>
<reference evidence="3" key="1">
    <citation type="submission" date="2022-08" db="EMBL/GenBank/DDBJ databases">
        <authorList>
            <consortium name="DOE Joint Genome Institute"/>
            <person name="Min B."/>
            <person name="Sierra-Patev S."/>
            <person name="Naranjo-Ortiz M."/>
            <person name="Looney B."/>
            <person name="Konkel Z."/>
            <person name="Slot J.C."/>
            <person name="Sakamoto Y."/>
            <person name="Steenwyk J.L."/>
            <person name="Rokas A."/>
            <person name="Carro J."/>
            <person name="Camarero S."/>
            <person name="Ferreira P."/>
            <person name="Molpeceres G."/>
            <person name="Ruiz-duenas F.J."/>
            <person name="Serrano A."/>
            <person name="Henrissat B."/>
            <person name="Drula E."/>
            <person name="Hughes K.W."/>
            <person name="Mata J.L."/>
            <person name="Ishikawa N.K."/>
            <person name="Vargas-Isla R."/>
            <person name="Ushijima S."/>
            <person name="Smith C.A."/>
            <person name="Ahrendt S."/>
            <person name="Andreopoulos W."/>
            <person name="He G."/>
            <person name="LaButti K."/>
            <person name="Lipzen A."/>
            <person name="Ng V."/>
            <person name="Riley R."/>
            <person name="Sandor L."/>
            <person name="Barry K."/>
            <person name="Martinez A.T."/>
            <person name="Xiao Y."/>
            <person name="Gibbons J.G."/>
            <person name="Terashima K."/>
            <person name="Hibbett D.S."/>
            <person name="Grigoriev I.V."/>
        </authorList>
    </citation>
    <scope>NUCLEOTIDE SEQUENCE</scope>
    <source>
        <strain evidence="3">ET3784</strain>
    </source>
</reference>
<evidence type="ECO:0000313" key="4">
    <source>
        <dbReference type="Proteomes" id="UP001176059"/>
    </source>
</evidence>
<dbReference type="EMBL" id="JANVFO010000083">
    <property type="protein sequence ID" value="KAJ3715640.1"/>
    <property type="molecule type" value="Genomic_DNA"/>
</dbReference>
<proteinExistence type="predicted"/>
<dbReference type="AlphaFoldDB" id="A0AA38MVV9"/>
<feature type="region of interest" description="Disordered" evidence="1">
    <location>
        <begin position="200"/>
        <end position="219"/>
    </location>
</feature>